<evidence type="ECO:0000256" key="5">
    <source>
        <dbReference type="ARBA" id="ARBA00015719"/>
    </source>
</evidence>
<evidence type="ECO:0000256" key="4">
    <source>
        <dbReference type="ARBA" id="ARBA00013115"/>
    </source>
</evidence>
<feature type="chain" id="PRO_5046942052" description="Cyanophycinase" evidence="9">
    <location>
        <begin position="24"/>
        <end position="286"/>
    </location>
</feature>
<keyword evidence="10" id="KW-0121">Carboxypeptidase</keyword>
<comment type="caution">
    <text evidence="10">The sequence shown here is derived from an EMBL/GenBank/DDBJ whole genome shotgun (WGS) entry which is preliminary data.</text>
</comment>
<comment type="catalytic activity">
    <reaction evidence="1">
        <text>[L-4-(L-arginin-2-N-yl)aspartate](n) + H2O = [L-4-(L-arginin-2-N-yl)aspartate](n-1) + L-4-(L-arginin-2-N-yl)aspartate</text>
        <dbReference type="Rhea" id="RHEA:12845"/>
        <dbReference type="Rhea" id="RHEA-COMP:13728"/>
        <dbReference type="Rhea" id="RHEA-COMP:13734"/>
        <dbReference type="ChEBI" id="CHEBI:15377"/>
        <dbReference type="ChEBI" id="CHEBI:137986"/>
        <dbReference type="ChEBI" id="CHEBI:137991"/>
        <dbReference type="EC" id="3.4.15.6"/>
    </reaction>
</comment>
<dbReference type="EMBL" id="JAUEPH010000002">
    <property type="protein sequence ID" value="MDN3203270.1"/>
    <property type="molecule type" value="Genomic_DNA"/>
</dbReference>
<dbReference type="Gene3D" id="3.40.50.880">
    <property type="match status" value="1"/>
</dbReference>
<dbReference type="CDD" id="cd03145">
    <property type="entry name" value="GAT1_cyanophycinase"/>
    <property type="match status" value="1"/>
</dbReference>
<keyword evidence="7 10" id="KW-0378">Hydrolase</keyword>
<dbReference type="GO" id="GO:0004180">
    <property type="term" value="F:carboxypeptidase activity"/>
    <property type="evidence" value="ECO:0007669"/>
    <property type="project" value="UniProtKB-KW"/>
</dbReference>
<keyword evidence="9" id="KW-0732">Signal</keyword>
<dbReference type="InterPro" id="IPR005320">
    <property type="entry name" value="Peptidase_S51"/>
</dbReference>
<dbReference type="SUPFAM" id="SSF52317">
    <property type="entry name" value="Class I glutamine amidotransferase-like"/>
    <property type="match status" value="1"/>
</dbReference>
<dbReference type="InterPro" id="IPR011811">
    <property type="entry name" value="Peptidase_S51_cyanophycinase"/>
</dbReference>
<evidence type="ECO:0000256" key="2">
    <source>
        <dbReference type="ARBA" id="ARBA00002039"/>
    </source>
</evidence>
<evidence type="ECO:0000256" key="6">
    <source>
        <dbReference type="ARBA" id="ARBA00022670"/>
    </source>
</evidence>
<reference evidence="10" key="1">
    <citation type="submission" date="2023-06" db="EMBL/GenBank/DDBJ databases">
        <title>Robiginitalea aurantiacus sp. nov. and Algoriphagus sediminis sp. nov., isolated from coastal sediment.</title>
        <authorList>
            <person name="Zhou Z.Y."/>
            <person name="An J."/>
            <person name="Jia Y.W."/>
            <person name="Du Z.J."/>
        </authorList>
    </citation>
    <scope>NUCLEOTIDE SEQUENCE</scope>
    <source>
        <strain evidence="10">C2-7</strain>
    </source>
</reference>
<keyword evidence="6" id="KW-0645">Protease</keyword>
<evidence type="ECO:0000256" key="9">
    <source>
        <dbReference type="SAM" id="SignalP"/>
    </source>
</evidence>
<evidence type="ECO:0000256" key="3">
    <source>
        <dbReference type="ARBA" id="ARBA00006534"/>
    </source>
</evidence>
<dbReference type="PANTHER" id="PTHR36175:SF1">
    <property type="entry name" value="CYANOPHYCINASE"/>
    <property type="match status" value="1"/>
</dbReference>
<gene>
    <name evidence="10" type="ORF">QVH07_03890</name>
</gene>
<evidence type="ECO:0000256" key="1">
    <source>
        <dbReference type="ARBA" id="ARBA00001092"/>
    </source>
</evidence>
<dbReference type="PANTHER" id="PTHR36175">
    <property type="entry name" value="CYANOPHYCINASE"/>
    <property type="match status" value="1"/>
</dbReference>
<dbReference type="Pfam" id="PF03575">
    <property type="entry name" value="Peptidase_S51"/>
    <property type="match status" value="1"/>
</dbReference>
<comment type="function">
    <text evidence="2">Exopeptidase that catalyzes the hydrolytic cleavage of multi-L-arginyl-poly-L-aspartic acid (cyanophycin; a water-insoluble reserve polymer) into aspartate-arginine dipeptides.</text>
</comment>
<evidence type="ECO:0000313" key="10">
    <source>
        <dbReference type="EMBL" id="MDN3203270.1"/>
    </source>
</evidence>
<keyword evidence="8" id="KW-0720">Serine protease</keyword>
<dbReference type="InterPro" id="IPR029062">
    <property type="entry name" value="Class_I_gatase-like"/>
</dbReference>
<evidence type="ECO:0000313" key="11">
    <source>
        <dbReference type="Proteomes" id="UP001171916"/>
    </source>
</evidence>
<dbReference type="EC" id="3.4.15.6" evidence="4"/>
<dbReference type="GO" id="GO:0008241">
    <property type="term" value="F:peptidyl-dipeptidase activity"/>
    <property type="evidence" value="ECO:0007669"/>
    <property type="project" value="UniProtKB-EC"/>
</dbReference>
<feature type="signal peptide" evidence="9">
    <location>
        <begin position="1"/>
        <end position="23"/>
    </location>
</feature>
<accession>A0ABT7Y9S6</accession>
<comment type="similarity">
    <text evidence="3">Belongs to the peptidase S51 family.</text>
</comment>
<evidence type="ECO:0000256" key="7">
    <source>
        <dbReference type="ARBA" id="ARBA00022801"/>
    </source>
</evidence>
<dbReference type="NCBIfam" id="TIGR02069">
    <property type="entry name" value="cyanophycinase"/>
    <property type="match status" value="1"/>
</dbReference>
<dbReference type="RefSeq" id="WP_289998834.1">
    <property type="nucleotide sequence ID" value="NZ_JAUEPH010000002.1"/>
</dbReference>
<sequence>MFPKTATATLLFFFMALTFQVKAQKQVHPKGKLLILGGAATNEYFIDYFAELAGGFDRKIVIIPSAMTDNAIENDPDFERLKKPFKNAGFTNIEVLHTRDKVLADTKEFIKPLLDAEGVWITGGRQWRLVQSYLGTRTQNALDQLLKKGKVIAGTSAGASIMADLLVRGDPAGNTIMLGEYQEGFGFLQNIAIDQHHLARNRQFDLFEVKRVHPEVLGIGLEENTGILVTDNQFKVVGKGYVGIYDGTRWSAERDTIYQLPKDVEQFYFLREGNAYDLKEQRIILK</sequence>
<proteinExistence type="inferred from homology"/>
<evidence type="ECO:0000256" key="8">
    <source>
        <dbReference type="ARBA" id="ARBA00022825"/>
    </source>
</evidence>
<dbReference type="Proteomes" id="UP001171916">
    <property type="component" value="Unassembled WGS sequence"/>
</dbReference>
<keyword evidence="11" id="KW-1185">Reference proteome</keyword>
<name>A0ABT7Y9S6_9BACT</name>
<protein>
    <recommendedName>
        <fullName evidence="5">Cyanophycinase</fullName>
        <ecNumber evidence="4">3.4.15.6</ecNumber>
    </recommendedName>
</protein>
<organism evidence="10 11">
    <name type="scientific">Algoriphagus sediminis</name>
    <dbReference type="NCBI Taxonomy" id="3057113"/>
    <lineage>
        <taxon>Bacteria</taxon>
        <taxon>Pseudomonadati</taxon>
        <taxon>Bacteroidota</taxon>
        <taxon>Cytophagia</taxon>
        <taxon>Cytophagales</taxon>
        <taxon>Cyclobacteriaceae</taxon>
        <taxon>Algoriphagus</taxon>
    </lineage>
</organism>